<dbReference type="InterPro" id="IPR008925">
    <property type="entry name" value="aa_tRNA-synth_I_cd-bd_sf"/>
</dbReference>
<dbReference type="AlphaFoldDB" id="A0A0M8MQG0"/>
<dbReference type="InterPro" id="IPR000924">
    <property type="entry name" value="Glu/Gln-tRNA-synth"/>
</dbReference>
<dbReference type="NCBIfam" id="TIGR00464">
    <property type="entry name" value="gltX_bact"/>
    <property type="match status" value="1"/>
</dbReference>
<dbReference type="InterPro" id="IPR020058">
    <property type="entry name" value="Glu/Gln-tRNA-synth_Ib_cat-dom"/>
</dbReference>
<dbReference type="CDD" id="cd00808">
    <property type="entry name" value="GluRS_core"/>
    <property type="match status" value="1"/>
</dbReference>
<sequence length="526" mass="58392">MSGRRTLLRGGWAVRAFSSIPSRTPVRVRFAPSPTGFLHVGGLRTALLNHLLARHTGGTWVLRIEDTDQSRLVPGATQALQESLAWAGLHYDEGPDREGAYGPYVQSQRLALYRAYADRLLAEGKAYRDFRPPVPRDMNARTSALLREAYLPPSNEEAQARLARGETCVIRLRMDAARTYTYEDAVYGTMTFKPDVMAGVTDDPIIVKSDGWPTYHLASVVDDTEMRITHVLRGEEWIPSMPKHLALYEAFETPPPVFAHLPLLINADGTKLSKRSGDVRVEDYKQRGWEPETLVNLVALTGYHHRDTTSPDHDVKTMTQLVEHFDITHIAHARATLPLDKLAYLNRHHMARKIEAATTASDAGVRDEVVTRLRAALTRDVPDALPVSEAYLLEAARLGQQRVDTLDAIPAQTAYLFREPDWSSPACQAFRASVPTPTFRHVVQAAYTFFCTTKSARNDWATWMKDQVAHLPGSGGKAAVQKSVRIALTGERAGPPVAEIADVLGLDRAAERMEAALAWDETHAPS</sequence>
<dbReference type="Pfam" id="PF00749">
    <property type="entry name" value="tRNA-synt_1c"/>
    <property type="match status" value="1"/>
</dbReference>
<evidence type="ECO:0000256" key="4">
    <source>
        <dbReference type="ARBA" id="ARBA00022741"/>
    </source>
</evidence>
<name>A0A0M8MQG0_9BASI</name>
<organism evidence="12 13">
    <name type="scientific">Malassezia pachydermatis</name>
    <dbReference type="NCBI Taxonomy" id="77020"/>
    <lineage>
        <taxon>Eukaryota</taxon>
        <taxon>Fungi</taxon>
        <taxon>Dikarya</taxon>
        <taxon>Basidiomycota</taxon>
        <taxon>Ustilaginomycotina</taxon>
        <taxon>Malasseziomycetes</taxon>
        <taxon>Malasseziales</taxon>
        <taxon>Malasseziaceae</taxon>
        <taxon>Malassezia</taxon>
    </lineage>
</organism>
<evidence type="ECO:0000313" key="13">
    <source>
        <dbReference type="Proteomes" id="UP000037751"/>
    </source>
</evidence>
<keyword evidence="6 9" id="KW-0648">Protein biosynthesis</keyword>
<dbReference type="VEuPathDB" id="FungiDB:Malapachy_3556"/>
<dbReference type="GO" id="GO:0004818">
    <property type="term" value="F:glutamate-tRNA ligase activity"/>
    <property type="evidence" value="ECO:0007669"/>
    <property type="project" value="UniProtKB-EC"/>
</dbReference>
<keyword evidence="3 9" id="KW-0436">Ligase</keyword>
<keyword evidence="5 9" id="KW-0067">ATP-binding</keyword>
<gene>
    <name evidence="12" type="ORF">Malapachy_3556</name>
</gene>
<dbReference type="InterPro" id="IPR033910">
    <property type="entry name" value="GluRS_core"/>
</dbReference>
<dbReference type="GO" id="GO:0006424">
    <property type="term" value="P:glutamyl-tRNA aminoacylation"/>
    <property type="evidence" value="ECO:0007669"/>
    <property type="project" value="InterPro"/>
</dbReference>
<evidence type="ECO:0000259" key="11">
    <source>
        <dbReference type="Pfam" id="PF19269"/>
    </source>
</evidence>
<dbReference type="STRING" id="77020.A0A0M8MQG0"/>
<dbReference type="SUPFAM" id="SSF52374">
    <property type="entry name" value="Nucleotidylyl transferase"/>
    <property type="match status" value="1"/>
</dbReference>
<evidence type="ECO:0000256" key="1">
    <source>
        <dbReference type="ARBA" id="ARBA00007894"/>
    </source>
</evidence>
<evidence type="ECO:0000256" key="5">
    <source>
        <dbReference type="ARBA" id="ARBA00022840"/>
    </source>
</evidence>
<dbReference type="Proteomes" id="UP000037751">
    <property type="component" value="Unassembled WGS sequence"/>
</dbReference>
<dbReference type="InterPro" id="IPR001412">
    <property type="entry name" value="aa-tRNA-synth_I_CS"/>
</dbReference>
<dbReference type="GO" id="GO:0008270">
    <property type="term" value="F:zinc ion binding"/>
    <property type="evidence" value="ECO:0007669"/>
    <property type="project" value="InterPro"/>
</dbReference>
<dbReference type="PANTHER" id="PTHR43311">
    <property type="entry name" value="GLUTAMATE--TRNA LIGASE"/>
    <property type="match status" value="1"/>
</dbReference>
<feature type="domain" description="Glutamyl/glutaminyl-tRNA synthetase class Ib catalytic" evidence="10">
    <location>
        <begin position="26"/>
        <end position="337"/>
    </location>
</feature>
<keyword evidence="7 9" id="KW-0030">Aminoacyl-tRNA synthetase</keyword>
<comment type="similarity">
    <text evidence="1">Belongs to the class-I aminoacyl-tRNA synthetase family. Glutamate--tRNA ligase type 1 subfamily.</text>
</comment>
<protein>
    <recommendedName>
        <fullName evidence="2">glutamate--tRNA ligase</fullName>
        <ecNumber evidence="2">6.1.1.17</ecNumber>
    </recommendedName>
    <alternativeName>
        <fullName evidence="8">Glutamyl-tRNA synthetase</fullName>
    </alternativeName>
</protein>
<feature type="domain" description="Aminoacyl-tRNA synthetase class I anticodon-binding" evidence="11">
    <location>
        <begin position="387"/>
        <end position="517"/>
    </location>
</feature>
<accession>A0A0M8MQG0</accession>
<evidence type="ECO:0000256" key="3">
    <source>
        <dbReference type="ARBA" id="ARBA00022598"/>
    </source>
</evidence>
<proteinExistence type="inferred from homology"/>
<dbReference type="PRINTS" id="PR00987">
    <property type="entry name" value="TRNASYNTHGLU"/>
</dbReference>
<dbReference type="RefSeq" id="XP_017993900.1">
    <property type="nucleotide sequence ID" value="XM_018138024.1"/>
</dbReference>
<dbReference type="InterPro" id="IPR020751">
    <property type="entry name" value="aa-tRNA-synth_I_codon-bd_sub2"/>
</dbReference>
<evidence type="ECO:0000256" key="6">
    <source>
        <dbReference type="ARBA" id="ARBA00022917"/>
    </source>
</evidence>
<dbReference type="SUPFAM" id="SSF48163">
    <property type="entry name" value="An anticodon-binding domain of class I aminoacyl-tRNA synthetases"/>
    <property type="match status" value="1"/>
</dbReference>
<dbReference type="OrthoDB" id="428822at2759"/>
<dbReference type="EC" id="6.1.1.17" evidence="2"/>
<dbReference type="Gene3D" id="1.10.10.350">
    <property type="match status" value="1"/>
</dbReference>
<dbReference type="InterPro" id="IPR014729">
    <property type="entry name" value="Rossmann-like_a/b/a_fold"/>
</dbReference>
<dbReference type="GO" id="GO:0000049">
    <property type="term" value="F:tRNA binding"/>
    <property type="evidence" value="ECO:0007669"/>
    <property type="project" value="InterPro"/>
</dbReference>
<evidence type="ECO:0000256" key="8">
    <source>
        <dbReference type="ARBA" id="ARBA00030865"/>
    </source>
</evidence>
<reference evidence="12 13" key="1">
    <citation type="submission" date="2015-07" db="EMBL/GenBank/DDBJ databases">
        <title>Draft Genome Sequence of Malassezia furfur CBS1878 and Malassezia pachydermatis CBS1879.</title>
        <authorList>
            <person name="Triana S."/>
            <person name="Ohm R."/>
            <person name="Gonzalez A."/>
            <person name="DeCock H."/>
            <person name="Restrepo S."/>
            <person name="Celis A."/>
        </authorList>
    </citation>
    <scope>NUCLEOTIDE SEQUENCE [LARGE SCALE GENOMIC DNA]</scope>
    <source>
        <strain evidence="12 13">CBS 1879</strain>
    </source>
</reference>
<dbReference type="GO" id="GO:0005524">
    <property type="term" value="F:ATP binding"/>
    <property type="evidence" value="ECO:0007669"/>
    <property type="project" value="UniProtKB-KW"/>
</dbReference>
<dbReference type="PANTHER" id="PTHR43311:SF2">
    <property type="entry name" value="GLUTAMATE--TRNA LIGASE, MITOCHONDRIAL-RELATED"/>
    <property type="match status" value="1"/>
</dbReference>
<evidence type="ECO:0000256" key="2">
    <source>
        <dbReference type="ARBA" id="ARBA00012835"/>
    </source>
</evidence>
<dbReference type="Gene3D" id="3.40.50.620">
    <property type="entry name" value="HUPs"/>
    <property type="match status" value="1"/>
</dbReference>
<dbReference type="EMBL" id="LGAV01000001">
    <property type="protein sequence ID" value="KOS16268.1"/>
    <property type="molecule type" value="Genomic_DNA"/>
</dbReference>
<dbReference type="PROSITE" id="PS00178">
    <property type="entry name" value="AA_TRNA_LIGASE_I"/>
    <property type="match status" value="1"/>
</dbReference>
<dbReference type="InterPro" id="IPR045462">
    <property type="entry name" value="aa-tRNA-synth_I_cd-bd"/>
</dbReference>
<evidence type="ECO:0000313" key="12">
    <source>
        <dbReference type="EMBL" id="KOS16268.1"/>
    </source>
</evidence>
<evidence type="ECO:0000259" key="10">
    <source>
        <dbReference type="Pfam" id="PF00749"/>
    </source>
</evidence>
<dbReference type="GeneID" id="28729900"/>
<evidence type="ECO:0000256" key="9">
    <source>
        <dbReference type="RuleBase" id="RU363037"/>
    </source>
</evidence>
<dbReference type="GO" id="GO:0005739">
    <property type="term" value="C:mitochondrion"/>
    <property type="evidence" value="ECO:0007669"/>
    <property type="project" value="TreeGrafter"/>
</dbReference>
<evidence type="ECO:0000256" key="7">
    <source>
        <dbReference type="ARBA" id="ARBA00023146"/>
    </source>
</evidence>
<keyword evidence="4 9" id="KW-0547">Nucleotide-binding</keyword>
<dbReference type="HAMAP" id="MF_00022">
    <property type="entry name" value="Glu_tRNA_synth_type1"/>
    <property type="match status" value="1"/>
</dbReference>
<dbReference type="InterPro" id="IPR004527">
    <property type="entry name" value="Glu-tRNA-ligase_bac/mito"/>
</dbReference>
<keyword evidence="13" id="KW-1185">Reference proteome</keyword>
<comment type="caution">
    <text evidence="12">The sequence shown here is derived from an EMBL/GenBank/DDBJ whole genome shotgun (WGS) entry which is preliminary data.</text>
</comment>
<dbReference type="Pfam" id="PF19269">
    <property type="entry name" value="Anticodon_2"/>
    <property type="match status" value="1"/>
</dbReference>
<dbReference type="InterPro" id="IPR049940">
    <property type="entry name" value="GluQ/Sye"/>
</dbReference>